<reference evidence="1 2" key="1">
    <citation type="submission" date="2024-01" db="EMBL/GenBank/DDBJ databases">
        <title>Niabella digestum sp. nov., isolated from waste digestion system.</title>
        <authorList>
            <person name="Zhang L."/>
        </authorList>
    </citation>
    <scope>NUCLEOTIDE SEQUENCE [LARGE SCALE GENOMIC DNA]</scope>
    <source>
        <strain evidence="1 2">A18</strain>
    </source>
</reference>
<dbReference type="EMBL" id="JAZGLY010000003">
    <property type="protein sequence ID" value="MEE6186727.1"/>
    <property type="molecule type" value="Genomic_DNA"/>
</dbReference>
<dbReference type="RefSeq" id="WP_330974137.1">
    <property type="nucleotide sequence ID" value="NZ_JAZGLY010000003.1"/>
</dbReference>
<evidence type="ECO:0000313" key="2">
    <source>
        <dbReference type="Proteomes" id="UP001357452"/>
    </source>
</evidence>
<dbReference type="InterPro" id="IPR021272">
    <property type="entry name" value="DUF2851"/>
</dbReference>
<organism evidence="1 2">
    <name type="scientific">Niabella digestorum</name>
    <dbReference type="NCBI Taxonomy" id="3117701"/>
    <lineage>
        <taxon>Bacteria</taxon>
        <taxon>Pseudomonadati</taxon>
        <taxon>Bacteroidota</taxon>
        <taxon>Chitinophagia</taxon>
        <taxon>Chitinophagales</taxon>
        <taxon>Chitinophagaceae</taxon>
        <taxon>Niabella</taxon>
    </lineage>
</organism>
<proteinExistence type="predicted"/>
<evidence type="ECO:0000313" key="1">
    <source>
        <dbReference type="EMBL" id="MEE6186727.1"/>
    </source>
</evidence>
<keyword evidence="2" id="KW-1185">Reference proteome</keyword>
<dbReference type="Pfam" id="PF11013">
    <property type="entry name" value="DUF2851"/>
    <property type="match status" value="1"/>
</dbReference>
<dbReference type="Proteomes" id="UP001357452">
    <property type="component" value="Unassembled WGS sequence"/>
</dbReference>
<gene>
    <name evidence="1" type="ORF">V2H41_05510</name>
</gene>
<protein>
    <submittedName>
        <fullName evidence="1">DUF2851 family protein</fullName>
    </submittedName>
</protein>
<accession>A0ABU7RFE5</accession>
<sequence>MNEQLLQFIWQFQYFNRSDLQTTQGEEVYIITPGTWNKNQGPDFTNARIRIGNTEWAGTVEIHVKASDWQKHQHAVDCNYKNVILHVVYENDLQFSSIPVLELKGRIAISLLQRYTQLMESSHFIACENLIDNISDITITSWKERLLIERLMRKTAQIQQYMAANQQHWEESFWWLLARNFGTKINADAFEAIAQSIPLILLAKHKHQLIQLEALLLGQAGLLEADFEDKYAQLLQREYRFLKIKYQLQPIVYPVYFLRMRPSNFPTVRLAQLAALIQQSAHLFSKIVAAPSWAYVKKWLEVTPNDFWLYHYTLTDEPYYKPKPLGAEMINNILINSIVPMLFAYGQAHQQEPLKYKAMQWLEAAKAEKNSITKGFEKIGFINKSAWDSQSLIELKNQYCNHKRCVACAIGSALIKP</sequence>
<name>A0ABU7RFE5_9BACT</name>
<comment type="caution">
    <text evidence="1">The sequence shown here is derived from an EMBL/GenBank/DDBJ whole genome shotgun (WGS) entry which is preliminary data.</text>
</comment>